<evidence type="ECO:0000259" key="6">
    <source>
        <dbReference type="Pfam" id="PF00766"/>
    </source>
</evidence>
<keyword evidence="4" id="KW-0274">FAD</keyword>
<comment type="similarity">
    <text evidence="1">Belongs to the ETF alpha-subunit/FixB family.</text>
</comment>
<dbReference type="RefSeq" id="WP_111741112.1">
    <property type="nucleotide sequence ID" value="NZ_LR698987.1"/>
</dbReference>
<keyword evidence="5" id="KW-0249">Electron transport</keyword>
<evidence type="ECO:0000256" key="1">
    <source>
        <dbReference type="ARBA" id="ARBA00005817"/>
    </source>
</evidence>
<dbReference type="Pfam" id="PF01012">
    <property type="entry name" value="ETF"/>
    <property type="match status" value="1"/>
</dbReference>
<evidence type="ECO:0000313" key="9">
    <source>
        <dbReference type="Proteomes" id="UP000249005"/>
    </source>
</evidence>
<evidence type="ECO:0000256" key="5">
    <source>
        <dbReference type="ARBA" id="ARBA00022982"/>
    </source>
</evidence>
<sequence>MKISLVMDAASPTFMQQACELDGFLQRSNIGAVEVRLCLFYHASIPEKLPVLSASFSGVCWIQTPENAPTETMILPLLAHCQLENPELVLFPGLTWGAELAVRLACRTGGVSAAGVQRAEEDSGELCVQKSTYGNHMLATLALARRPYCLSVSREGVKAAEPALRSDSVQAFHLAIETLPSWLKGTESQRAEEASSLEQASMLLAVGQGVGSAAGAQRAAEAADAMGMAFGASRPVVMNAWCGMSQLLGMSGALTAPDLCLAAGVSGAPAFSVGIRHARFIVAINSDPQAAIFSQADVGIVDDMLPVLEALVECVQNESAA</sequence>
<dbReference type="GO" id="GO:0050660">
    <property type="term" value="F:flavin adenine dinucleotide binding"/>
    <property type="evidence" value="ECO:0007669"/>
    <property type="project" value="InterPro"/>
</dbReference>
<evidence type="ECO:0000256" key="4">
    <source>
        <dbReference type="ARBA" id="ARBA00022827"/>
    </source>
</evidence>
<feature type="domain" description="Electron transfer flavoprotein alpha subunit C-terminal" evidence="6">
    <location>
        <begin position="197"/>
        <end position="276"/>
    </location>
</feature>
<dbReference type="InterPro" id="IPR014729">
    <property type="entry name" value="Rossmann-like_a/b/a_fold"/>
</dbReference>
<name>A0A2X4XRY2_9GAMM</name>
<dbReference type="Gene3D" id="3.40.50.620">
    <property type="entry name" value="HUPs"/>
    <property type="match status" value="1"/>
</dbReference>
<keyword evidence="3" id="KW-0285">Flavoprotein</keyword>
<dbReference type="KEGG" id="lri:NCTC12151_02708"/>
<organism evidence="8 9">
    <name type="scientific">Leminorella richardii</name>
    <dbReference type="NCBI Taxonomy" id="158841"/>
    <lineage>
        <taxon>Bacteria</taxon>
        <taxon>Pseudomonadati</taxon>
        <taxon>Pseudomonadota</taxon>
        <taxon>Gammaproteobacteria</taxon>
        <taxon>Enterobacterales</taxon>
        <taxon>Budviciaceae</taxon>
        <taxon>Leminorella</taxon>
    </lineage>
</organism>
<gene>
    <name evidence="8" type="primary">etfA_3</name>
    <name evidence="8" type="ORF">NCTC12151_02708</name>
</gene>
<keyword evidence="2" id="KW-0813">Transport</keyword>
<evidence type="ECO:0000256" key="3">
    <source>
        <dbReference type="ARBA" id="ARBA00022630"/>
    </source>
</evidence>
<dbReference type="InterPro" id="IPR001308">
    <property type="entry name" value="ETF_a/FixB"/>
</dbReference>
<dbReference type="InterPro" id="IPR014731">
    <property type="entry name" value="ETF_asu_C"/>
</dbReference>
<dbReference type="InterPro" id="IPR029035">
    <property type="entry name" value="DHS-like_NAD/FAD-binding_dom"/>
</dbReference>
<dbReference type="Proteomes" id="UP000249005">
    <property type="component" value="Chromosome 1"/>
</dbReference>
<dbReference type="AlphaFoldDB" id="A0A2X4XRY2"/>
<evidence type="ECO:0000259" key="7">
    <source>
        <dbReference type="Pfam" id="PF01012"/>
    </source>
</evidence>
<dbReference type="PANTHER" id="PTHR43153:SF5">
    <property type="entry name" value="PROTEIN FIXB-RELATED"/>
    <property type="match status" value="1"/>
</dbReference>
<evidence type="ECO:0000256" key="2">
    <source>
        <dbReference type="ARBA" id="ARBA00022448"/>
    </source>
</evidence>
<dbReference type="Pfam" id="PF00766">
    <property type="entry name" value="ETF_alpha"/>
    <property type="match status" value="1"/>
</dbReference>
<dbReference type="InterPro" id="IPR014730">
    <property type="entry name" value="ETF_a/b_N"/>
</dbReference>
<dbReference type="SUPFAM" id="SSF52467">
    <property type="entry name" value="DHS-like NAD/FAD-binding domain"/>
    <property type="match status" value="1"/>
</dbReference>
<dbReference type="GO" id="GO:0033539">
    <property type="term" value="P:fatty acid beta-oxidation using acyl-CoA dehydrogenase"/>
    <property type="evidence" value="ECO:0007669"/>
    <property type="project" value="TreeGrafter"/>
</dbReference>
<dbReference type="PANTHER" id="PTHR43153">
    <property type="entry name" value="ELECTRON TRANSFER FLAVOPROTEIN ALPHA"/>
    <property type="match status" value="1"/>
</dbReference>
<reference evidence="8 9" key="1">
    <citation type="submission" date="2018-06" db="EMBL/GenBank/DDBJ databases">
        <authorList>
            <consortium name="Pathogen Informatics"/>
            <person name="Doyle S."/>
        </authorList>
    </citation>
    <scope>NUCLEOTIDE SEQUENCE [LARGE SCALE GENOMIC DNA]</scope>
    <source>
        <strain evidence="8 9">NCTC12151</strain>
    </source>
</reference>
<dbReference type="OrthoDB" id="1912581at2"/>
<keyword evidence="9" id="KW-1185">Reference proteome</keyword>
<evidence type="ECO:0000313" key="8">
    <source>
        <dbReference type="EMBL" id="SQI42755.1"/>
    </source>
</evidence>
<accession>A0A2X4XRY2</accession>
<dbReference type="SUPFAM" id="SSF52402">
    <property type="entry name" value="Adenine nucleotide alpha hydrolases-like"/>
    <property type="match status" value="1"/>
</dbReference>
<protein>
    <submittedName>
        <fullName evidence="8">Electron transfer flavoprotein large subunit</fullName>
    </submittedName>
</protein>
<dbReference type="EMBL" id="LS483470">
    <property type="protein sequence ID" value="SQI42755.1"/>
    <property type="molecule type" value="Genomic_DNA"/>
</dbReference>
<dbReference type="Gene3D" id="3.40.50.1220">
    <property type="entry name" value="TPP-binding domain"/>
    <property type="match status" value="1"/>
</dbReference>
<feature type="domain" description="Electron transfer flavoprotein alpha/beta-subunit N-terminal" evidence="7">
    <location>
        <begin position="79"/>
        <end position="171"/>
    </location>
</feature>
<proteinExistence type="inferred from homology"/>
<dbReference type="GO" id="GO:0009055">
    <property type="term" value="F:electron transfer activity"/>
    <property type="evidence" value="ECO:0007669"/>
    <property type="project" value="InterPro"/>
</dbReference>